<organism evidence="5 6">
    <name type="scientific">Aureliella helgolandensis</name>
    <dbReference type="NCBI Taxonomy" id="2527968"/>
    <lineage>
        <taxon>Bacteria</taxon>
        <taxon>Pseudomonadati</taxon>
        <taxon>Planctomycetota</taxon>
        <taxon>Planctomycetia</taxon>
        <taxon>Pirellulales</taxon>
        <taxon>Pirellulaceae</taxon>
        <taxon>Aureliella</taxon>
    </lineage>
</organism>
<accession>A0A518G9I4</accession>
<evidence type="ECO:0000313" key="6">
    <source>
        <dbReference type="Proteomes" id="UP000318017"/>
    </source>
</evidence>
<dbReference type="GO" id="GO:0003700">
    <property type="term" value="F:DNA-binding transcription factor activity"/>
    <property type="evidence" value="ECO:0007669"/>
    <property type="project" value="InterPro"/>
</dbReference>
<dbReference type="EMBL" id="CP036298">
    <property type="protein sequence ID" value="QDV25258.1"/>
    <property type="molecule type" value="Genomic_DNA"/>
</dbReference>
<dbReference type="AlphaFoldDB" id="A0A518G9I4"/>
<dbReference type="KEGG" id="ahel:Q31a_35810"/>
<dbReference type="SUPFAM" id="SSF46689">
    <property type="entry name" value="Homeodomain-like"/>
    <property type="match status" value="1"/>
</dbReference>
<protein>
    <submittedName>
        <fullName evidence="5">Xylose operon regulatory protein</fullName>
    </submittedName>
</protein>
<dbReference type="Pfam" id="PF12833">
    <property type="entry name" value="HTH_18"/>
    <property type="match status" value="1"/>
</dbReference>
<dbReference type="InterPro" id="IPR054031">
    <property type="entry name" value="XylR_PBP1"/>
</dbReference>
<dbReference type="PROSITE" id="PS01124">
    <property type="entry name" value="HTH_ARAC_FAMILY_2"/>
    <property type="match status" value="1"/>
</dbReference>
<evidence type="ECO:0000313" key="5">
    <source>
        <dbReference type="EMBL" id="QDV25258.1"/>
    </source>
</evidence>
<dbReference type="SMART" id="SM00342">
    <property type="entry name" value="HTH_ARAC"/>
    <property type="match status" value="1"/>
</dbReference>
<proteinExistence type="predicted"/>
<keyword evidence="6" id="KW-1185">Reference proteome</keyword>
<evidence type="ECO:0000259" key="4">
    <source>
        <dbReference type="PROSITE" id="PS01124"/>
    </source>
</evidence>
<evidence type="ECO:0000256" key="3">
    <source>
        <dbReference type="ARBA" id="ARBA00023163"/>
    </source>
</evidence>
<dbReference type="InterPro" id="IPR028082">
    <property type="entry name" value="Peripla_BP_I"/>
</dbReference>
<dbReference type="PANTHER" id="PTHR30146">
    <property type="entry name" value="LACI-RELATED TRANSCRIPTIONAL REPRESSOR"/>
    <property type="match status" value="1"/>
</dbReference>
<keyword evidence="1" id="KW-0805">Transcription regulation</keyword>
<dbReference type="Gene3D" id="3.40.50.2300">
    <property type="match status" value="2"/>
</dbReference>
<evidence type="ECO:0000256" key="2">
    <source>
        <dbReference type="ARBA" id="ARBA00023125"/>
    </source>
</evidence>
<dbReference type="SUPFAM" id="SSF53822">
    <property type="entry name" value="Periplasmic binding protein-like I"/>
    <property type="match status" value="1"/>
</dbReference>
<dbReference type="InterPro" id="IPR018060">
    <property type="entry name" value="HTH_AraC"/>
</dbReference>
<dbReference type="Pfam" id="PF22177">
    <property type="entry name" value="PBP1_XylR"/>
    <property type="match status" value="1"/>
</dbReference>
<keyword evidence="3" id="KW-0804">Transcription</keyword>
<sequence length="463" mass="51221">MRWMNVQVGCPPLDQPITSLNACGFDLVRCAVQRVLLSRRFSLNCTRDDSAVPAQLRNLIAILRIAKLSLERPLGPCSVPPNKRPQHVCILVETDDSWGRNIVEAVCRFGRSSGWTVLIAPRDSQGRLRLPKVWNGDGIIASLRTTSSVRHVKSLNLPVVDVGTMVPKYDWLARVATDDAARAKMAFEHLRDRGLTHFACYAPPIGRYSDVRSTAFADAVTDGGYKCAMYEATRDDAAGWLTNYSNVCRWLATLPRPLGIFAADPYPARQLVEICSVESIRIPDEVAVLSGDDDELLCKVASPQISAVELASHRIGETAAQILERMMNGGAAANLATLIPPLRVRARHSTDILAMSDDEVADVLRYIRDRAPFGISVADLLKRFPISRRRLEQRFRAELNRSPAEEIRRVRMAHVGRLLLDSDKPVATIAAEAGFATSASLSQAFCQHFGVAPGEYRRRNRAT</sequence>
<dbReference type="InterPro" id="IPR046335">
    <property type="entry name" value="LacI/GalR-like_sensor"/>
</dbReference>
<dbReference type="Pfam" id="PF13377">
    <property type="entry name" value="Peripla_BP_3"/>
    <property type="match status" value="1"/>
</dbReference>
<evidence type="ECO:0000256" key="1">
    <source>
        <dbReference type="ARBA" id="ARBA00023015"/>
    </source>
</evidence>
<reference evidence="5 6" key="1">
    <citation type="submission" date="2019-02" db="EMBL/GenBank/DDBJ databases">
        <title>Deep-cultivation of Planctomycetes and their phenomic and genomic characterization uncovers novel biology.</title>
        <authorList>
            <person name="Wiegand S."/>
            <person name="Jogler M."/>
            <person name="Boedeker C."/>
            <person name="Pinto D."/>
            <person name="Vollmers J."/>
            <person name="Rivas-Marin E."/>
            <person name="Kohn T."/>
            <person name="Peeters S.H."/>
            <person name="Heuer A."/>
            <person name="Rast P."/>
            <person name="Oberbeckmann S."/>
            <person name="Bunk B."/>
            <person name="Jeske O."/>
            <person name="Meyerdierks A."/>
            <person name="Storesund J.E."/>
            <person name="Kallscheuer N."/>
            <person name="Luecker S."/>
            <person name="Lage O.M."/>
            <person name="Pohl T."/>
            <person name="Merkel B.J."/>
            <person name="Hornburger P."/>
            <person name="Mueller R.-W."/>
            <person name="Bruemmer F."/>
            <person name="Labrenz M."/>
            <person name="Spormann A.M."/>
            <person name="Op den Camp H."/>
            <person name="Overmann J."/>
            <person name="Amann R."/>
            <person name="Jetten M.S.M."/>
            <person name="Mascher T."/>
            <person name="Medema M.H."/>
            <person name="Devos D.P."/>
            <person name="Kaster A.-K."/>
            <person name="Ovreas L."/>
            <person name="Rohde M."/>
            <person name="Galperin M.Y."/>
            <person name="Jogler C."/>
        </authorList>
    </citation>
    <scope>NUCLEOTIDE SEQUENCE [LARGE SCALE GENOMIC DNA]</scope>
    <source>
        <strain evidence="5 6">Q31a</strain>
    </source>
</reference>
<gene>
    <name evidence="5" type="primary">xylR_2</name>
    <name evidence="5" type="ORF">Q31a_35810</name>
</gene>
<name>A0A518G9I4_9BACT</name>
<dbReference type="Gene3D" id="1.10.10.60">
    <property type="entry name" value="Homeodomain-like"/>
    <property type="match status" value="1"/>
</dbReference>
<dbReference type="CDD" id="cd01543">
    <property type="entry name" value="PBP1_XylR"/>
    <property type="match status" value="1"/>
</dbReference>
<feature type="domain" description="HTH araC/xylS-type" evidence="4">
    <location>
        <begin position="361"/>
        <end position="459"/>
    </location>
</feature>
<dbReference type="PANTHER" id="PTHR30146:SF24">
    <property type="entry name" value="XYLOSE OPERON REGULATORY PROTEIN"/>
    <property type="match status" value="1"/>
</dbReference>
<dbReference type="InterPro" id="IPR009057">
    <property type="entry name" value="Homeodomain-like_sf"/>
</dbReference>
<keyword evidence="2" id="KW-0238">DNA-binding</keyword>
<dbReference type="GO" id="GO:0000976">
    <property type="term" value="F:transcription cis-regulatory region binding"/>
    <property type="evidence" value="ECO:0007669"/>
    <property type="project" value="TreeGrafter"/>
</dbReference>
<dbReference type="Proteomes" id="UP000318017">
    <property type="component" value="Chromosome"/>
</dbReference>